<evidence type="ECO:0000313" key="2">
    <source>
        <dbReference type="Proteomes" id="UP000652477"/>
    </source>
</evidence>
<dbReference type="AlphaFoldDB" id="A0A923LGW5"/>
<reference evidence="1" key="1">
    <citation type="submission" date="2020-08" db="EMBL/GenBank/DDBJ databases">
        <title>Genome public.</title>
        <authorList>
            <person name="Liu C."/>
            <person name="Sun Q."/>
        </authorList>
    </citation>
    <scope>NUCLEOTIDE SEQUENCE</scope>
    <source>
        <strain evidence="1">NSJ-55</strain>
    </source>
</reference>
<dbReference type="Gene3D" id="3.40.1360.10">
    <property type="match status" value="1"/>
</dbReference>
<dbReference type="EMBL" id="JACOPF010000001">
    <property type="protein sequence ID" value="MBC5688088.1"/>
    <property type="molecule type" value="Genomic_DNA"/>
</dbReference>
<gene>
    <name evidence="1" type="ORF">H8S37_03960</name>
</gene>
<comment type="caution">
    <text evidence="1">The sequence shown here is derived from an EMBL/GenBank/DDBJ whole genome shotgun (WGS) entry which is preliminary data.</text>
</comment>
<evidence type="ECO:0000313" key="1">
    <source>
        <dbReference type="EMBL" id="MBC5688088.1"/>
    </source>
</evidence>
<keyword evidence="2" id="KW-1185">Reference proteome</keyword>
<dbReference type="SUPFAM" id="SSF56731">
    <property type="entry name" value="DNA primase core"/>
    <property type="match status" value="1"/>
</dbReference>
<proteinExistence type="predicted"/>
<dbReference type="Proteomes" id="UP000652477">
    <property type="component" value="Unassembled WGS sequence"/>
</dbReference>
<organism evidence="1 2">
    <name type="scientific">Mediterraneibacter hominis</name>
    <dbReference type="NCBI Taxonomy" id="2763054"/>
    <lineage>
        <taxon>Bacteria</taxon>
        <taxon>Bacillati</taxon>
        <taxon>Bacillota</taxon>
        <taxon>Clostridia</taxon>
        <taxon>Lachnospirales</taxon>
        <taxon>Lachnospiraceae</taxon>
        <taxon>Mediterraneibacter</taxon>
    </lineage>
</organism>
<accession>A0A923LGW5</accession>
<protein>
    <submittedName>
        <fullName evidence="1">DNA primase</fullName>
    </submittedName>
</protein>
<name>A0A923LGW5_9FIRM</name>
<sequence length="341" mass="39721">MDVGQLKTYIYDENHVEEILSSIGCHHIYYHSSGYWTCANKDGDNKQAIVIRNNEYLPCINYTRQIVEVDRKTDLIDLVCYNNRFTFPEGLKYLCELLGLDYYHDFNDDIPESLQITDLILKMKRNDNNNSLDISLKPISEKILTYYHNRVNDLFYNDNISYETQQDFQIGYDAESNRITIPIFSEVGDLVGVKGRLFKKELNNYDLKYLYLEPCPRNRVIYGLNKSMPYVKRVGRIYVTEAEKGVMQLWTYGDKNAGATGGKELSVQQIELLTRLSVEIVFVQDKDVSKDELSSLANKFADGIPIYAVYDTDNILNEKESPTDSPQKWEYLKKNNIYRIK</sequence>